<dbReference type="SUPFAM" id="SSF51735">
    <property type="entry name" value="NAD(P)-binding Rossmann-fold domains"/>
    <property type="match status" value="1"/>
</dbReference>
<evidence type="ECO:0000313" key="1">
    <source>
        <dbReference type="EMBL" id="SVA95349.1"/>
    </source>
</evidence>
<gene>
    <name evidence="1" type="ORF">METZ01_LOCUS148203</name>
</gene>
<organism evidence="1">
    <name type="scientific">marine metagenome</name>
    <dbReference type="NCBI Taxonomy" id="408172"/>
    <lineage>
        <taxon>unclassified sequences</taxon>
        <taxon>metagenomes</taxon>
        <taxon>ecological metagenomes</taxon>
    </lineage>
</organism>
<dbReference type="EMBL" id="UINC01023523">
    <property type="protein sequence ID" value="SVA95349.1"/>
    <property type="molecule type" value="Genomic_DNA"/>
</dbReference>
<sequence>VRSLVRIQLAPRHADSQTSLGSRRRGCSDGHFPPAAGQLRDAAASWRLAAAGRSPAPLMQALILGAGAVGARVARQLLVADTVDRVVLRDTSADRLAWASRTLGDRADIQHHPFPSSMDADVVVVASPRGTQLAAVRAAVAAGRPTVTILDDLAETVAILGLQPANRQVAAPVVVGAGFCPGLSCVLAAHGMAWFDEVEELHVAKMGTGGPACALVHHRALSRLSYDWRGDNWVRRPGGSGRELYWFPEPVGPHDCYRAALPDPILLHHAFPSVERITIRMAATRRDRLTAPLPMLIPPHAEGGSGAIRVELRGRRGSGQDMVVLGTAARPAVAAAAVAALTVEWALAGRLLIRGMAGLAEMVEPVAFLAELSGRGVKSEIFEGDHAIA</sequence>
<dbReference type="InterPro" id="IPR036291">
    <property type="entry name" value="NAD(P)-bd_dom_sf"/>
</dbReference>
<name>A0A382A1S9_9ZZZZ</name>
<reference evidence="1" key="1">
    <citation type="submission" date="2018-05" db="EMBL/GenBank/DDBJ databases">
        <authorList>
            <person name="Lanie J.A."/>
            <person name="Ng W.-L."/>
            <person name="Kazmierczak K.M."/>
            <person name="Andrzejewski T.M."/>
            <person name="Davidsen T.M."/>
            <person name="Wayne K.J."/>
            <person name="Tettelin H."/>
            <person name="Glass J.I."/>
            <person name="Rusch D."/>
            <person name="Podicherti R."/>
            <person name="Tsui H.-C.T."/>
            <person name="Winkler M.E."/>
        </authorList>
    </citation>
    <scope>NUCLEOTIDE SEQUENCE</scope>
</reference>
<protein>
    <recommendedName>
        <fullName evidence="2">Gfo/Idh/MocA-like oxidoreductase N-terminal domain-containing protein</fullName>
    </recommendedName>
</protein>
<dbReference type="PANTHER" id="PTHR43796:SF2">
    <property type="entry name" value="CARBOXYNORSPERMIDINE SYNTHASE"/>
    <property type="match status" value="1"/>
</dbReference>
<proteinExistence type="predicted"/>
<feature type="non-terminal residue" evidence="1">
    <location>
        <position position="1"/>
    </location>
</feature>
<dbReference type="AlphaFoldDB" id="A0A382A1S9"/>
<dbReference type="Gene3D" id="3.40.50.720">
    <property type="entry name" value="NAD(P)-binding Rossmann-like Domain"/>
    <property type="match status" value="1"/>
</dbReference>
<dbReference type="PANTHER" id="PTHR43796">
    <property type="entry name" value="CARBOXYNORSPERMIDINE SYNTHASE"/>
    <property type="match status" value="1"/>
</dbReference>
<evidence type="ECO:0008006" key="2">
    <source>
        <dbReference type="Google" id="ProtNLM"/>
    </source>
</evidence>
<dbReference type="Gene3D" id="3.30.360.10">
    <property type="entry name" value="Dihydrodipicolinate Reductase, domain 2"/>
    <property type="match status" value="1"/>
</dbReference>
<accession>A0A382A1S9</accession>